<organism evidence="2 3">
    <name type="scientific">Orchesella cincta</name>
    <name type="common">Springtail</name>
    <name type="synonym">Podura cincta</name>
    <dbReference type="NCBI Taxonomy" id="48709"/>
    <lineage>
        <taxon>Eukaryota</taxon>
        <taxon>Metazoa</taxon>
        <taxon>Ecdysozoa</taxon>
        <taxon>Arthropoda</taxon>
        <taxon>Hexapoda</taxon>
        <taxon>Collembola</taxon>
        <taxon>Entomobryomorpha</taxon>
        <taxon>Entomobryoidea</taxon>
        <taxon>Orchesellidae</taxon>
        <taxon>Orchesellinae</taxon>
        <taxon>Orchesella</taxon>
    </lineage>
</organism>
<dbReference type="AlphaFoldDB" id="A0A1D2NMV9"/>
<dbReference type="InterPro" id="IPR019181">
    <property type="entry name" value="LSM12_ABD"/>
</dbReference>
<dbReference type="InterPro" id="IPR047574">
    <property type="entry name" value="AD"/>
</dbReference>
<dbReference type="PANTHER" id="PTHR13542">
    <property type="entry name" value="LSM12 HOMOLOG"/>
    <property type="match status" value="1"/>
</dbReference>
<accession>A0A1D2NMV9</accession>
<proteinExistence type="predicted"/>
<dbReference type="Pfam" id="PF09793">
    <property type="entry name" value="AD"/>
    <property type="match status" value="1"/>
</dbReference>
<dbReference type="STRING" id="48709.A0A1D2NMV9"/>
<dbReference type="Proteomes" id="UP000094527">
    <property type="component" value="Unassembled WGS sequence"/>
</dbReference>
<dbReference type="OrthoDB" id="1057137at2759"/>
<dbReference type="InterPro" id="IPR039683">
    <property type="entry name" value="Lsm12-like"/>
</dbReference>
<evidence type="ECO:0000259" key="1">
    <source>
        <dbReference type="PROSITE" id="PS52001"/>
    </source>
</evidence>
<dbReference type="OMA" id="FEGELYC"/>
<dbReference type="Pfam" id="PF21166">
    <property type="entry name" value="LSM12_LSM"/>
    <property type="match status" value="1"/>
</dbReference>
<comment type="caution">
    <text evidence="2">The sequence shown here is derived from an EMBL/GenBank/DDBJ whole genome shotgun (WGS) entry which is preliminary data.</text>
</comment>
<evidence type="ECO:0000313" key="2">
    <source>
        <dbReference type="EMBL" id="ODN06592.1"/>
    </source>
</evidence>
<dbReference type="EMBL" id="LJIJ01000002">
    <property type="protein sequence ID" value="ODN06592.1"/>
    <property type="molecule type" value="Genomic_DNA"/>
</dbReference>
<dbReference type="SMART" id="SM00995">
    <property type="entry name" value="AD"/>
    <property type="match status" value="1"/>
</dbReference>
<keyword evidence="3" id="KW-1185">Reference proteome</keyword>
<name>A0A1D2NMV9_ORCCI</name>
<gene>
    <name evidence="2" type="ORF">Ocin01_00082</name>
</gene>
<dbReference type="InterPro" id="IPR048478">
    <property type="entry name" value="LSM12_LSM"/>
</dbReference>
<reference evidence="2 3" key="1">
    <citation type="journal article" date="2016" name="Genome Biol. Evol.">
        <title>Gene Family Evolution Reflects Adaptation to Soil Environmental Stressors in the Genome of the Collembolan Orchesella cincta.</title>
        <authorList>
            <person name="Faddeeva-Vakhrusheva A."/>
            <person name="Derks M.F."/>
            <person name="Anvar S.Y."/>
            <person name="Agamennone V."/>
            <person name="Suring W."/>
            <person name="Smit S."/>
            <person name="van Straalen N.M."/>
            <person name="Roelofs D."/>
        </authorList>
    </citation>
    <scope>NUCLEOTIDE SEQUENCE [LARGE SCALE GENOMIC DNA]</scope>
    <source>
        <tissue evidence="2">Mixed pool</tissue>
    </source>
</reference>
<dbReference type="PROSITE" id="PS52001">
    <property type="entry name" value="AD"/>
    <property type="match status" value="1"/>
</dbReference>
<sequence length="183" mass="20206">MADDRNADLSQKAPLTVGSHIKCRYQGGEVEGQVAAFNSASRLLIIKAPASNGKTTNNDIYVINAEYVEKLSIEDGSPADTLRAIDFAKLEKRRLKSIGLKKARIRALSADVAPEGRKLFLTIIKTIDEVAWDGEKILVLNEVTISPPYRVENVTGEKEASVIHVKKIVDKHWKEQQSSQPPT</sequence>
<evidence type="ECO:0000313" key="3">
    <source>
        <dbReference type="Proteomes" id="UP000094527"/>
    </source>
</evidence>
<feature type="domain" description="AD" evidence="1">
    <location>
        <begin position="83"/>
        <end position="177"/>
    </location>
</feature>
<protein>
    <submittedName>
        <fullName evidence="2">Protein LSM12</fullName>
    </submittedName>
</protein>